<feature type="domain" description="DSBA-like thioredoxin" evidence="2">
    <location>
        <begin position="4"/>
        <end position="196"/>
    </location>
</feature>
<dbReference type="PIRSF" id="PIRSF006386">
    <property type="entry name" value="HCCAis_GSTk"/>
    <property type="match status" value="1"/>
</dbReference>
<sequence>MSKTVEFFFDLGSPASYLAWTQLPRLCAEHDARLVLRPMLLGGVFQATGNSSPAMIPAKGRYFFGDLQRFARRYGVPLKFSEHFPINTLGLMRAAIGVQMREPERFEAWLAAMYTAMWAEGRNLGDLKVVAEVLGSAGFDAHGFEALVSDPEVKAALKTVTEEAVSRGVFGAPTCFVGSEMFFGQDRLEFIAEALKG</sequence>
<comment type="catalytic activity">
    <reaction evidence="1">
        <text>2-hydroxychromene-2-carboxylate = (3E)-4-(2-hydroxyphenyl)-2-oxobut-3-enoate</text>
        <dbReference type="Rhea" id="RHEA:27401"/>
        <dbReference type="ChEBI" id="CHEBI:59350"/>
        <dbReference type="ChEBI" id="CHEBI:59353"/>
        <dbReference type="EC" id="5.99.1.4"/>
    </reaction>
</comment>
<dbReference type="PANTHER" id="PTHR42943">
    <property type="entry name" value="GLUTATHIONE S-TRANSFERASE KAPPA"/>
    <property type="match status" value="1"/>
</dbReference>
<comment type="caution">
    <text evidence="3">The sequence shown here is derived from an EMBL/GenBank/DDBJ whole genome shotgun (WGS) entry which is preliminary data.</text>
</comment>
<evidence type="ECO:0000313" key="4">
    <source>
        <dbReference type="Proteomes" id="UP001335100"/>
    </source>
</evidence>
<dbReference type="InterPro" id="IPR001853">
    <property type="entry name" value="DSBA-like_thioredoxin_dom"/>
</dbReference>
<accession>A0ABU7HR54</accession>
<dbReference type="EC" id="5.99.1.4" evidence="1"/>
<organism evidence="3 4">
    <name type="scientific">Pseudomonas ulcerans</name>
    <dbReference type="NCBI Taxonomy" id="3115852"/>
    <lineage>
        <taxon>Bacteria</taxon>
        <taxon>Pseudomonadati</taxon>
        <taxon>Pseudomonadota</taxon>
        <taxon>Gammaproteobacteria</taxon>
        <taxon>Pseudomonadales</taxon>
        <taxon>Pseudomonadaceae</taxon>
        <taxon>Pseudomonas</taxon>
    </lineage>
</organism>
<dbReference type="InterPro" id="IPR044087">
    <property type="entry name" value="NahD-like"/>
</dbReference>
<dbReference type="InterPro" id="IPR051924">
    <property type="entry name" value="GST_Kappa/NadH"/>
</dbReference>
<dbReference type="InterPro" id="IPR036249">
    <property type="entry name" value="Thioredoxin-like_sf"/>
</dbReference>
<dbReference type="GO" id="GO:0016853">
    <property type="term" value="F:isomerase activity"/>
    <property type="evidence" value="ECO:0007669"/>
    <property type="project" value="UniProtKB-KW"/>
</dbReference>
<dbReference type="RefSeq" id="WP_330074806.1">
    <property type="nucleotide sequence ID" value="NZ_JAZDQJ010000011.1"/>
</dbReference>
<dbReference type="InterPro" id="IPR014440">
    <property type="entry name" value="HCCAis_GSTk"/>
</dbReference>
<comment type="similarity">
    <text evidence="1">Belongs to the GST superfamily. NadH family.</text>
</comment>
<keyword evidence="1 3" id="KW-0413">Isomerase</keyword>
<name>A0ABU7HR54_9PSED</name>
<dbReference type="CDD" id="cd03022">
    <property type="entry name" value="DsbA_HCCA_Iso"/>
    <property type="match status" value="1"/>
</dbReference>
<gene>
    <name evidence="3" type="ORF">V0R50_12355</name>
</gene>
<proteinExistence type="inferred from homology"/>
<dbReference type="Pfam" id="PF01323">
    <property type="entry name" value="DSBA"/>
    <property type="match status" value="1"/>
</dbReference>
<evidence type="ECO:0000256" key="1">
    <source>
        <dbReference type="PIRNR" id="PIRNR006386"/>
    </source>
</evidence>
<evidence type="ECO:0000259" key="2">
    <source>
        <dbReference type="Pfam" id="PF01323"/>
    </source>
</evidence>
<keyword evidence="4" id="KW-1185">Reference proteome</keyword>
<dbReference type="Proteomes" id="UP001335100">
    <property type="component" value="Unassembled WGS sequence"/>
</dbReference>
<dbReference type="EMBL" id="JAZDQJ010000011">
    <property type="protein sequence ID" value="MEE1934017.1"/>
    <property type="molecule type" value="Genomic_DNA"/>
</dbReference>
<reference evidence="3 4" key="1">
    <citation type="submission" date="2024-01" db="EMBL/GenBank/DDBJ databases">
        <title>Unpublished Manusciprt.</title>
        <authorList>
            <person name="Duman M."/>
            <person name="Valdes E.G."/>
            <person name="Ajmi N."/>
            <person name="Altun S."/>
            <person name="Saticioglu I.B."/>
        </authorList>
    </citation>
    <scope>NUCLEOTIDE SEQUENCE [LARGE SCALE GENOMIC DNA]</scope>
    <source>
        <strain evidence="3 4">148P</strain>
    </source>
</reference>
<protein>
    <recommendedName>
        <fullName evidence="1">2-hydroxychromene-2-carboxylate isomerase</fullName>
        <ecNumber evidence="1">5.99.1.4</ecNumber>
    </recommendedName>
</protein>
<evidence type="ECO:0000313" key="3">
    <source>
        <dbReference type="EMBL" id="MEE1934017.1"/>
    </source>
</evidence>
<dbReference type="PANTHER" id="PTHR42943:SF2">
    <property type="entry name" value="GLUTATHIONE S-TRANSFERASE KAPPA 1"/>
    <property type="match status" value="1"/>
</dbReference>
<dbReference type="Gene3D" id="3.40.30.10">
    <property type="entry name" value="Glutaredoxin"/>
    <property type="match status" value="1"/>
</dbReference>
<dbReference type="SUPFAM" id="SSF52833">
    <property type="entry name" value="Thioredoxin-like"/>
    <property type="match status" value="1"/>
</dbReference>